<evidence type="ECO:0000313" key="1">
    <source>
        <dbReference type="EMBL" id="MBO0129947.1"/>
    </source>
</evidence>
<proteinExistence type="predicted"/>
<protein>
    <submittedName>
        <fullName evidence="1">Uncharacterized protein</fullName>
    </submittedName>
</protein>
<dbReference type="Proteomes" id="UP000664699">
    <property type="component" value="Unassembled WGS sequence"/>
</dbReference>
<dbReference type="RefSeq" id="WP_207133196.1">
    <property type="nucleotide sequence ID" value="NZ_JAFLNA010000002.1"/>
</dbReference>
<sequence length="172" mass="18994">MKLHVPMSVISVSDLTGGELIQLTKSEQSVLGFVVTNSDGGQNQVLLLQPILNARPFHTLVNLPREIVVSYGKDWVLEPVVTQETSLNNHRTFGVNGVLRMTANDLVWEASDPTGYSDGLFYSLNNNAKAEIDLQSSLPFTKWKIWASDNHRKAEGAHPLMEFDANSKATDS</sequence>
<dbReference type="EMBL" id="JAFLNA010000002">
    <property type="protein sequence ID" value="MBO0129947.1"/>
    <property type="molecule type" value="Genomic_DNA"/>
</dbReference>
<comment type="caution">
    <text evidence="1">The sequence shown here is derived from an EMBL/GenBank/DDBJ whole genome shotgun (WGS) entry which is preliminary data.</text>
</comment>
<name>A0ABS3EDB0_9HYPH</name>
<evidence type="ECO:0000313" key="2">
    <source>
        <dbReference type="Proteomes" id="UP000664699"/>
    </source>
</evidence>
<reference evidence="1 2" key="1">
    <citation type="submission" date="2021-03" db="EMBL/GenBank/DDBJ databases">
        <title>Whole genome sequence of Agrobacterium sp. strain Rnr.</title>
        <authorList>
            <person name="Mafakheri H."/>
            <person name="Taghavi S.M."/>
            <person name="Nemanja K."/>
            <person name="Osdaghi E."/>
        </authorList>
    </citation>
    <scope>NUCLEOTIDE SEQUENCE [LARGE SCALE GENOMIC DNA]</scope>
    <source>
        <strain evidence="1 2">Rnr</strain>
    </source>
</reference>
<accession>A0ABS3EDB0</accession>
<gene>
    <name evidence="1" type="ORF">JZX89_04225</name>
</gene>
<organism evidence="1 2">
    <name type="scientific">Agrobacterium burrii</name>
    <dbReference type="NCBI Taxonomy" id="2815339"/>
    <lineage>
        <taxon>Bacteria</taxon>
        <taxon>Pseudomonadati</taxon>
        <taxon>Pseudomonadota</taxon>
        <taxon>Alphaproteobacteria</taxon>
        <taxon>Hyphomicrobiales</taxon>
        <taxon>Rhizobiaceae</taxon>
        <taxon>Rhizobium/Agrobacterium group</taxon>
        <taxon>Agrobacterium</taxon>
        <taxon>Agrobacterium tumefaciens complex</taxon>
    </lineage>
</organism>
<keyword evidence="2" id="KW-1185">Reference proteome</keyword>